<protein>
    <submittedName>
        <fullName evidence="1">Uncharacterized protein</fullName>
    </submittedName>
</protein>
<dbReference type="PaxDb" id="29760-VIT_08s0058g00080.t01"/>
<organism evidence="1 2">
    <name type="scientific">Vitis vinifera</name>
    <name type="common">Grape</name>
    <dbReference type="NCBI Taxonomy" id="29760"/>
    <lineage>
        <taxon>Eukaryota</taxon>
        <taxon>Viridiplantae</taxon>
        <taxon>Streptophyta</taxon>
        <taxon>Embryophyta</taxon>
        <taxon>Tracheophyta</taxon>
        <taxon>Spermatophyta</taxon>
        <taxon>Magnoliopsida</taxon>
        <taxon>eudicotyledons</taxon>
        <taxon>Gunneridae</taxon>
        <taxon>Pentapetalae</taxon>
        <taxon>rosids</taxon>
        <taxon>Vitales</taxon>
        <taxon>Vitaceae</taxon>
        <taxon>Viteae</taxon>
        <taxon>Vitis</taxon>
    </lineage>
</organism>
<evidence type="ECO:0000313" key="2">
    <source>
        <dbReference type="Proteomes" id="UP000009183"/>
    </source>
</evidence>
<proteinExistence type="predicted"/>
<gene>
    <name evidence="1" type="ordered locus">VIT_08s0058g00080</name>
</gene>
<dbReference type="HOGENOM" id="CLU_1952781_0_0_1"/>
<name>D7SQW7_VITVI</name>
<keyword evidence="2" id="KW-1185">Reference proteome</keyword>
<dbReference type="EMBL" id="FN594967">
    <property type="protein sequence ID" value="CBI18145.3"/>
    <property type="molecule type" value="Genomic_DNA"/>
</dbReference>
<evidence type="ECO:0000313" key="1">
    <source>
        <dbReference type="EMBL" id="CBI18145.3"/>
    </source>
</evidence>
<accession>D7SQW7</accession>
<reference evidence="2" key="1">
    <citation type="journal article" date="2007" name="Nature">
        <title>The grapevine genome sequence suggests ancestral hexaploidization in major angiosperm phyla.</title>
        <authorList>
            <consortium name="The French-Italian Public Consortium for Grapevine Genome Characterization."/>
            <person name="Jaillon O."/>
            <person name="Aury J.-M."/>
            <person name="Noel B."/>
            <person name="Policriti A."/>
            <person name="Clepet C."/>
            <person name="Casagrande A."/>
            <person name="Choisne N."/>
            <person name="Aubourg S."/>
            <person name="Vitulo N."/>
            <person name="Jubin C."/>
            <person name="Vezzi A."/>
            <person name="Legeai F."/>
            <person name="Hugueney P."/>
            <person name="Dasilva C."/>
            <person name="Horner D."/>
            <person name="Mica E."/>
            <person name="Jublot D."/>
            <person name="Poulain J."/>
            <person name="Bruyere C."/>
            <person name="Billault A."/>
            <person name="Segurens B."/>
            <person name="Gouyvenoux M."/>
            <person name="Ugarte E."/>
            <person name="Cattonaro F."/>
            <person name="Anthouard V."/>
            <person name="Vico V."/>
            <person name="Del Fabbro C."/>
            <person name="Alaux M."/>
            <person name="Di Gaspero G."/>
            <person name="Dumas V."/>
            <person name="Felice N."/>
            <person name="Paillard S."/>
            <person name="Juman I."/>
            <person name="Moroldo M."/>
            <person name="Scalabrin S."/>
            <person name="Canaguier A."/>
            <person name="Le Clainche I."/>
            <person name="Malacrida G."/>
            <person name="Durand E."/>
            <person name="Pesole G."/>
            <person name="Laucou V."/>
            <person name="Chatelet P."/>
            <person name="Merdinoglu D."/>
            <person name="Delledonne M."/>
            <person name="Pezzotti M."/>
            <person name="Lecharny A."/>
            <person name="Scarpelli C."/>
            <person name="Artiguenave F."/>
            <person name="Pe M.E."/>
            <person name="Valle G."/>
            <person name="Morgante M."/>
            <person name="Caboche M."/>
            <person name="Adam-Blondon A.-F."/>
            <person name="Weissenbach J."/>
            <person name="Quetier F."/>
            <person name="Wincker P."/>
        </authorList>
    </citation>
    <scope>NUCLEOTIDE SEQUENCE [LARGE SCALE GENOMIC DNA]</scope>
    <source>
        <strain evidence="2">cv. Pinot noir / PN40024</strain>
    </source>
</reference>
<dbReference type="Proteomes" id="UP000009183">
    <property type="component" value="Chromosome 8"/>
</dbReference>
<dbReference type="InParanoid" id="D7SQW7"/>
<dbReference type="AlphaFoldDB" id="D7SQW7"/>
<sequence>MTQAAATSLVMMGFGPSKHYGTDAEKDLKGDDQLWHSLSSKNFIEPLIRFLKDACGQHDVKAQRVRSQLLLELVNKIEMQKHPASIARASNQAAATCNENVKNGPSLKCFSSVLVILNHGTIIQGCTPI</sequence>